<protein>
    <submittedName>
        <fullName evidence="2">Uncharacterized protein</fullName>
    </submittedName>
</protein>
<feature type="compositionally biased region" description="Basic and acidic residues" evidence="1">
    <location>
        <begin position="67"/>
        <end position="80"/>
    </location>
</feature>
<accession>A0A3E1B6J5</accession>
<dbReference type="EMBL" id="NAOO01000033">
    <property type="protein sequence ID" value="RFB86662.1"/>
    <property type="molecule type" value="Genomic_DNA"/>
</dbReference>
<dbReference type="Proteomes" id="UP000256748">
    <property type="component" value="Unassembled WGS sequence"/>
</dbReference>
<proteinExistence type="predicted"/>
<reference evidence="2 3" key="1">
    <citation type="submission" date="2017-03" db="EMBL/GenBank/DDBJ databases">
        <title>Genome analysis of Rhizobial strains effectives or ineffectives for nitrogen fixation isolated from bean seeds.</title>
        <authorList>
            <person name="Peralta H."/>
            <person name="Aguilar-Vera A."/>
            <person name="Mora Y."/>
            <person name="Vargas-Lagunas C."/>
            <person name="Girard L."/>
            <person name="Mora J."/>
        </authorList>
    </citation>
    <scope>NUCLEOTIDE SEQUENCE [LARGE SCALE GENOMIC DNA]</scope>
    <source>
        <strain evidence="2 3">CCGM5</strain>
    </source>
</reference>
<evidence type="ECO:0000313" key="2">
    <source>
        <dbReference type="EMBL" id="RFB86662.1"/>
    </source>
</evidence>
<dbReference type="AlphaFoldDB" id="A0A3E1B6J5"/>
<gene>
    <name evidence="2" type="ORF">B5K10_24175</name>
</gene>
<name>A0A3E1B6J5_RHILT</name>
<comment type="caution">
    <text evidence="2">The sequence shown here is derived from an EMBL/GenBank/DDBJ whole genome shotgun (WGS) entry which is preliminary data.</text>
</comment>
<feature type="region of interest" description="Disordered" evidence="1">
    <location>
        <begin position="51"/>
        <end position="80"/>
    </location>
</feature>
<evidence type="ECO:0000256" key="1">
    <source>
        <dbReference type="SAM" id="MobiDB-lite"/>
    </source>
</evidence>
<sequence>MDERVQIIIEALHSRAEPFHAHPSGKKLFAKQHLGSESQQFQVRGAVDCGPQPNQHVDADASPLEAQHPDENRFGEQRIF</sequence>
<organism evidence="2 3">
    <name type="scientific">Rhizobium leguminosarum bv. trifolii</name>
    <dbReference type="NCBI Taxonomy" id="386"/>
    <lineage>
        <taxon>Bacteria</taxon>
        <taxon>Pseudomonadati</taxon>
        <taxon>Pseudomonadota</taxon>
        <taxon>Alphaproteobacteria</taxon>
        <taxon>Hyphomicrobiales</taxon>
        <taxon>Rhizobiaceae</taxon>
        <taxon>Rhizobium/Agrobacterium group</taxon>
        <taxon>Rhizobium</taxon>
    </lineage>
</organism>
<evidence type="ECO:0000313" key="3">
    <source>
        <dbReference type="Proteomes" id="UP000256748"/>
    </source>
</evidence>